<sequence>MAATRIDLDLPDGWSCWLELQQSAEGACSGKAELREGNEPRCVLVIAQQPTREAVIERLKFRADYFVGEWRMRQREGGTPRP</sequence>
<name>A0A250DDE5_9BURK</name>
<protein>
    <submittedName>
        <fullName evidence="1">Uncharacterized protein</fullName>
    </submittedName>
</protein>
<organism evidence="1 2">
    <name type="scientific">Variovorax boronicumulans</name>
    <dbReference type="NCBI Taxonomy" id="436515"/>
    <lineage>
        <taxon>Bacteria</taxon>
        <taxon>Pseudomonadati</taxon>
        <taxon>Pseudomonadota</taxon>
        <taxon>Betaproteobacteria</taxon>
        <taxon>Burkholderiales</taxon>
        <taxon>Comamonadaceae</taxon>
        <taxon>Variovorax</taxon>
    </lineage>
</organism>
<dbReference type="EMBL" id="CP023284">
    <property type="protein sequence ID" value="ATA52370.1"/>
    <property type="molecule type" value="Genomic_DNA"/>
</dbReference>
<evidence type="ECO:0000313" key="1">
    <source>
        <dbReference type="EMBL" id="ATA52370.1"/>
    </source>
</evidence>
<reference evidence="1 2" key="1">
    <citation type="submission" date="2017-09" db="EMBL/GenBank/DDBJ databases">
        <title>The diverse metabolic capabilities of V. boronicumulans make it an excellent choice for continued studies on novel biodegradation.</title>
        <authorList>
            <person name="Sun S."/>
        </authorList>
    </citation>
    <scope>NUCLEOTIDE SEQUENCE [LARGE SCALE GENOMIC DNA]</scope>
    <source>
        <strain evidence="1 2">J1</strain>
    </source>
</reference>
<dbReference type="KEGG" id="vbo:CKY39_03415"/>
<dbReference type="Proteomes" id="UP000217154">
    <property type="component" value="Chromosome"/>
</dbReference>
<gene>
    <name evidence="1" type="ORF">CKY39_03415</name>
</gene>
<proteinExistence type="predicted"/>
<dbReference type="AlphaFoldDB" id="A0A250DDE5"/>
<accession>A0A250DDE5</accession>
<evidence type="ECO:0000313" key="2">
    <source>
        <dbReference type="Proteomes" id="UP000217154"/>
    </source>
</evidence>